<accession>A0A562RY69</accession>
<dbReference type="Proteomes" id="UP000318307">
    <property type="component" value="Unassembled WGS sequence"/>
</dbReference>
<dbReference type="RefSeq" id="WP_144683495.1">
    <property type="nucleotide sequence ID" value="NZ_VLLC01000007.1"/>
</dbReference>
<name>A0A562RY69_9BACT</name>
<sequence length="1110" mass="123423">MSDSNSHRSFSDQVIRTGLLVILALVMIACDGGSSSPTSKDSESKPEKVILPSLVQYFPDSGPAGSAVYLQFSESLIQISSNLEATFNEEPVVIKGYTEDIAEIFIPPNAVPGSTGIIQIQTTDSKAPRITFNVTKPKAIRITSQTIEPSGTEQVIGYEDTLKLTIPAGLIDQPRNLTIDVIDNAPPSSLNPFNRVAVDITIDGLTQLDKTIEIAMAYNTNGLNPDYGPGEQLFAQRFDSDTGLWVDLPLQVDEETQTAYIYTDHLSYIALVGTAAGLMTAYSPAAVATGVGVTGAVAASGWIAEKIAYSTYTTPQGNFRIVYRNYATPDSSDIDNWQKPALAAGLTGYNSKYPKYVQDAGELLEVAYQNYIHAGLKRPGSRILDIPQATTVKISGVWQTATGDLLKDWRGIGDGDQPQYGKIFRAVHLPLSIFTDGSINNNDLIIIGHELFHRFQAEYYTIRRFLSWENTGDYWWIEATAEYAGHNVAWGNLTLDGLDALVQGNLLSYPIDSTGIKADWGRDYEYVSATFVDHLVRKQGVDFGELIEFVARGEPKAQLNQFAASSQTGGSLGWWYHQFARDTALTNMYLSSFPPANFNLPPSASAEYLYNFQVAEANDILHLPEEAFMEIAVDGDPSIVDIVVIPDGKEFAEADFTTFLSGRPPQQWQLQTWQINSLNPGDTIYILATNDGFYGEEHYVNASIMVDHQKSTEEGSETLVSHQFYLPGKYSAKLWAVQIGQATLSIDPDTLNEALPDEEYAFYLNIEDIPKNTNKIEILWSFTGADGEISQDQASVPVSENGTATYTIRHTFKEVAEEGLSLLVTVQDKETASELARVTVPIMFPFKVTITGPRILVWELTGGASEVTQNFEAMAVPEAYYEYRWIFGDGNTQIDKPLPGERSSVSHTYANLSAGDKLYPRIELWDLTGKKLAEDTVSIHVEQKKESDHDMERIELLQSIDCGWDVDYSILEYAGDDRGEGGFWYRVPYLYTVQHGVHIRLRDYQSSPFEIVQTCWHVHPDIENANVDHGNYYGSLKHGVSRIWLSDGTQTAEILYRENKHLYVLDQRDLESNQPWCAITDYVDNNFTRHEGSCPWVVPSPYPGYIESSE</sequence>
<keyword evidence="3" id="KW-1185">Reference proteome</keyword>
<gene>
    <name evidence="2" type="ORF">LZ24_01237</name>
</gene>
<evidence type="ECO:0000313" key="2">
    <source>
        <dbReference type="EMBL" id="TWI74007.1"/>
    </source>
</evidence>
<evidence type="ECO:0000259" key="1">
    <source>
        <dbReference type="PROSITE" id="PS50093"/>
    </source>
</evidence>
<reference evidence="2 3" key="1">
    <citation type="submission" date="2019-07" db="EMBL/GenBank/DDBJ databases">
        <title>Genome sequencing of 100 strains of the haloalkaliphilic chemolithoautotrophic sulfur-oxidizing bacterium Thioalkalivibrio.</title>
        <authorList>
            <person name="Muyzer G."/>
        </authorList>
    </citation>
    <scope>NUCLEOTIDE SEQUENCE [LARGE SCALE GENOMIC DNA]</scope>
    <source>
        <strain evidence="2 3">ASO4-4</strain>
    </source>
</reference>
<dbReference type="InterPro" id="IPR000601">
    <property type="entry name" value="PKD_dom"/>
</dbReference>
<dbReference type="OrthoDB" id="5411299at2"/>
<dbReference type="AlphaFoldDB" id="A0A562RY69"/>
<dbReference type="PROSITE" id="PS50093">
    <property type="entry name" value="PKD"/>
    <property type="match status" value="1"/>
</dbReference>
<dbReference type="EMBL" id="VLLC01000007">
    <property type="protein sequence ID" value="TWI74007.1"/>
    <property type="molecule type" value="Genomic_DNA"/>
</dbReference>
<proteinExistence type="predicted"/>
<feature type="domain" description="PKD" evidence="1">
    <location>
        <begin position="852"/>
        <end position="910"/>
    </location>
</feature>
<organism evidence="2 3">
    <name type="scientific">Desulfobotulus alkaliphilus</name>
    <dbReference type="NCBI Taxonomy" id="622671"/>
    <lineage>
        <taxon>Bacteria</taxon>
        <taxon>Pseudomonadati</taxon>
        <taxon>Thermodesulfobacteriota</taxon>
        <taxon>Desulfobacteria</taxon>
        <taxon>Desulfobacterales</taxon>
        <taxon>Desulfobacteraceae</taxon>
        <taxon>Desulfobotulus</taxon>
    </lineage>
</organism>
<evidence type="ECO:0000313" key="3">
    <source>
        <dbReference type="Proteomes" id="UP000318307"/>
    </source>
</evidence>
<comment type="caution">
    <text evidence="2">The sequence shown here is derived from an EMBL/GenBank/DDBJ whole genome shotgun (WGS) entry which is preliminary data.</text>
</comment>
<protein>
    <recommendedName>
        <fullName evidence="1">PKD domain-containing protein</fullName>
    </recommendedName>
</protein>